<feature type="region of interest" description="Disordered" evidence="5">
    <location>
        <begin position="629"/>
        <end position="671"/>
    </location>
</feature>
<dbReference type="SUPFAM" id="SSF50998">
    <property type="entry name" value="Quinoprotein alcohol dehydrogenase-like"/>
    <property type="match status" value="1"/>
</dbReference>
<feature type="domain" description="Pyrrolo-quinoline quinone repeat" evidence="6">
    <location>
        <begin position="150"/>
        <end position="186"/>
    </location>
</feature>
<dbReference type="PANTHER" id="PTHR32303:SF4">
    <property type="entry name" value="QUINOPROTEIN GLUCOSE DEHYDROGENASE"/>
    <property type="match status" value="1"/>
</dbReference>
<sequence length="799" mass="84073" precursor="true">MGNEDLESLLARAIPRAACIFGVLLAGATFTSAATLPEGPGKAETTRVCGKCHSLDQTISLRQGRAAWQETISKMVNLGAEGSQSEVAAILNYLVKNFGSANANPAAEGAIAPTAPPERTETAMPDGARPIRNNAAPFTTGPPLPAAREWPTYGHDPGGQRYSPLTELTPENVGRLKVAWTYHMRPAGFTGSGGGFPTMEGRGPGGAVGDTPESPEGSGRGAGRGGRGGSGFRPSGDTPLVKGGIMYMATPYSRVVAVDPVTGGELWSFSLRSGNPSTRGLEFWAGDGHTPAQIVFGSSDGKLYSIDAQTGKPNPAFGDNGVVNLNTDAIMHGLPGRNSLSSPPIVYKNFVITGGTTQENPPHGPAGDVRAWDMRTGKLAWTFHSVPQKGEKFNNTWAGESWKNRSGVNVWGFLTVDEKRGIVYMPFGAPSVDQYGGDRAGDNLFSTSLVAADANTGKYLWHFQVVHHDIWDADMTGAPALIDVKRGGKTIPAVAAMDKVGMVFLLDRVTGKPIYGVEERPVPQSEVPLERTAKTQPFPIKPPPLARMIFNKADLATVTPELEAACRKLVEGVETGGPFLPPSYNHLRVQFPGNHGGVNWGGTSFDPQLGYLFANVNELGQLSGLRDHDPTSGPAMANGQGNRVDPGGPYEGVPGGGRFSIKGPTSQQLPCQQPPWGELAAVDVNTGDIAWKVSLGVTESLPEGKQNTGRPGNGGTIVTAGGLVFVGATDDARFRAFEAKTGKELWTVKLPGAAEATPITYQGRDGRQYVVITATGGGFFNNPVTGDSVIAFALDGPQQ</sequence>
<dbReference type="CDD" id="cd10280">
    <property type="entry name" value="PQQ_mGDH"/>
    <property type="match status" value="1"/>
</dbReference>
<dbReference type="EC" id="1.1.5.2" evidence="7"/>
<proteinExistence type="inferred from homology"/>
<keyword evidence="4 7" id="KW-0560">Oxidoreductase</keyword>
<dbReference type="Pfam" id="PF01011">
    <property type="entry name" value="PQQ"/>
    <property type="match status" value="2"/>
</dbReference>
<dbReference type="Gene3D" id="2.140.10.10">
    <property type="entry name" value="Quinoprotein alcohol dehydrogenase-like superfamily"/>
    <property type="match status" value="1"/>
</dbReference>
<organism evidence="7">
    <name type="scientific">Solibacter usitatus (strain Ellin6076)</name>
    <dbReference type="NCBI Taxonomy" id="234267"/>
    <lineage>
        <taxon>Bacteria</taxon>
        <taxon>Pseudomonadati</taxon>
        <taxon>Acidobacteriota</taxon>
        <taxon>Terriglobia</taxon>
        <taxon>Bryobacterales</taxon>
        <taxon>Solibacteraceae</taxon>
        <taxon>Candidatus Solibacter</taxon>
    </lineage>
</organism>
<accession>Q028C8</accession>
<dbReference type="STRING" id="234267.Acid_1639"/>
<dbReference type="KEGG" id="sus:Acid_1639"/>
<comment type="cofactor">
    <cofactor evidence="1">
        <name>pyrroloquinoline quinone</name>
        <dbReference type="ChEBI" id="CHEBI:58442"/>
    </cofactor>
</comment>
<dbReference type="AlphaFoldDB" id="Q028C8"/>
<dbReference type="EMBL" id="CP000473">
    <property type="protein sequence ID" value="ABJ82629.1"/>
    <property type="molecule type" value="Genomic_DNA"/>
</dbReference>
<dbReference type="Gene3D" id="1.10.760.10">
    <property type="entry name" value="Cytochrome c-like domain"/>
    <property type="match status" value="1"/>
</dbReference>
<evidence type="ECO:0000313" key="7">
    <source>
        <dbReference type="EMBL" id="ABJ82629.1"/>
    </source>
</evidence>
<dbReference type="InterPro" id="IPR017511">
    <property type="entry name" value="PQQ_mDH"/>
</dbReference>
<feature type="region of interest" description="Disordered" evidence="5">
    <location>
        <begin position="189"/>
        <end position="237"/>
    </location>
</feature>
<comment type="similarity">
    <text evidence="2">Belongs to the bacterial PQQ dehydrogenase family.</text>
</comment>
<dbReference type="SUPFAM" id="SSF46626">
    <property type="entry name" value="Cytochrome c"/>
    <property type="match status" value="1"/>
</dbReference>
<dbReference type="GO" id="GO:0008876">
    <property type="term" value="F:quinoprotein glucose dehydrogenase activity"/>
    <property type="evidence" value="ECO:0007669"/>
    <property type="project" value="UniProtKB-EC"/>
</dbReference>
<dbReference type="SMART" id="SM00564">
    <property type="entry name" value="PQQ"/>
    <property type="match status" value="5"/>
</dbReference>
<feature type="compositionally biased region" description="Gly residues" evidence="5">
    <location>
        <begin position="218"/>
        <end position="231"/>
    </location>
</feature>
<feature type="compositionally biased region" description="Gly residues" evidence="5">
    <location>
        <begin position="649"/>
        <end position="658"/>
    </location>
</feature>
<dbReference type="GO" id="GO:0016020">
    <property type="term" value="C:membrane"/>
    <property type="evidence" value="ECO:0007669"/>
    <property type="project" value="InterPro"/>
</dbReference>
<dbReference type="GO" id="GO:0048038">
    <property type="term" value="F:quinone binding"/>
    <property type="evidence" value="ECO:0007669"/>
    <property type="project" value="InterPro"/>
</dbReference>
<dbReference type="InParanoid" id="Q028C8"/>
<dbReference type="InterPro" id="IPR011047">
    <property type="entry name" value="Quinoprotein_ADH-like_sf"/>
</dbReference>
<dbReference type="PANTHER" id="PTHR32303">
    <property type="entry name" value="QUINOPROTEIN ALCOHOL DEHYDROGENASE (CYTOCHROME C)"/>
    <property type="match status" value="1"/>
</dbReference>
<feature type="compositionally biased region" description="Gly residues" evidence="5">
    <location>
        <begin position="190"/>
        <end position="208"/>
    </location>
</feature>
<evidence type="ECO:0000256" key="3">
    <source>
        <dbReference type="ARBA" id="ARBA00022729"/>
    </source>
</evidence>
<evidence type="ECO:0000256" key="1">
    <source>
        <dbReference type="ARBA" id="ARBA00001931"/>
    </source>
</evidence>
<reference evidence="7" key="1">
    <citation type="submission" date="2006-10" db="EMBL/GenBank/DDBJ databases">
        <title>Complete sequence of Solibacter usitatus Ellin6076.</title>
        <authorList>
            <consortium name="US DOE Joint Genome Institute"/>
            <person name="Copeland A."/>
            <person name="Lucas S."/>
            <person name="Lapidus A."/>
            <person name="Barry K."/>
            <person name="Detter J.C."/>
            <person name="Glavina del Rio T."/>
            <person name="Hammon N."/>
            <person name="Israni S."/>
            <person name="Dalin E."/>
            <person name="Tice H."/>
            <person name="Pitluck S."/>
            <person name="Thompson L.S."/>
            <person name="Brettin T."/>
            <person name="Bruce D."/>
            <person name="Han C."/>
            <person name="Tapia R."/>
            <person name="Gilna P."/>
            <person name="Schmutz J."/>
            <person name="Larimer F."/>
            <person name="Land M."/>
            <person name="Hauser L."/>
            <person name="Kyrpides N."/>
            <person name="Mikhailova N."/>
            <person name="Janssen P.H."/>
            <person name="Kuske C.R."/>
            <person name="Richardson P."/>
        </authorList>
    </citation>
    <scope>NUCLEOTIDE SEQUENCE</scope>
    <source>
        <strain evidence="7">Ellin6076</strain>
    </source>
</reference>
<keyword evidence="3" id="KW-0732">Signal</keyword>
<dbReference type="GO" id="GO:0020037">
    <property type="term" value="F:heme binding"/>
    <property type="evidence" value="ECO:0007669"/>
    <property type="project" value="InterPro"/>
</dbReference>
<gene>
    <name evidence="7" type="ordered locus">Acid_1639</name>
</gene>
<evidence type="ECO:0000256" key="2">
    <source>
        <dbReference type="ARBA" id="ARBA00008156"/>
    </source>
</evidence>
<dbReference type="InterPro" id="IPR002372">
    <property type="entry name" value="PQQ_rpt_dom"/>
</dbReference>
<evidence type="ECO:0000256" key="5">
    <source>
        <dbReference type="SAM" id="MobiDB-lite"/>
    </source>
</evidence>
<evidence type="ECO:0000259" key="6">
    <source>
        <dbReference type="Pfam" id="PF01011"/>
    </source>
</evidence>
<dbReference type="eggNOG" id="COG4993">
    <property type="taxonomic scope" value="Bacteria"/>
</dbReference>
<dbReference type="HOGENOM" id="CLU_018478_1_1_0"/>
<protein>
    <submittedName>
        <fullName evidence="7">Quinoprotein glucose dehydrogenase</fullName>
        <ecNumber evidence="7">1.1.5.2</ecNumber>
    </submittedName>
</protein>
<dbReference type="GO" id="GO:0009055">
    <property type="term" value="F:electron transfer activity"/>
    <property type="evidence" value="ECO:0007669"/>
    <property type="project" value="InterPro"/>
</dbReference>
<dbReference type="InterPro" id="IPR036909">
    <property type="entry name" value="Cyt_c-like_dom_sf"/>
</dbReference>
<name>Q028C8_SOLUE</name>
<evidence type="ECO:0000256" key="4">
    <source>
        <dbReference type="ARBA" id="ARBA00023002"/>
    </source>
</evidence>
<feature type="domain" description="Pyrrolo-quinoline quinone repeat" evidence="6">
    <location>
        <begin position="235"/>
        <end position="770"/>
    </location>
</feature>
<dbReference type="InterPro" id="IPR018391">
    <property type="entry name" value="PQQ_b-propeller_rpt"/>
</dbReference>